<keyword evidence="2" id="KW-1185">Reference proteome</keyword>
<dbReference type="EMBL" id="CP095062">
    <property type="protein sequence ID" value="UOQ68724.1"/>
    <property type="molecule type" value="Genomic_DNA"/>
</dbReference>
<gene>
    <name evidence="1" type="ORF">MUN86_23715</name>
</gene>
<reference evidence="1" key="1">
    <citation type="submission" date="2022-04" db="EMBL/GenBank/DDBJ databases">
        <title>Hymenobacter sp. isolated from the air.</title>
        <authorList>
            <person name="Won M."/>
            <person name="Lee C.-M."/>
            <person name="Woen H.-Y."/>
            <person name="Kwon S.-W."/>
        </authorList>
    </citation>
    <scope>NUCLEOTIDE SEQUENCE</scope>
    <source>
        <strain evidence="1">5420S-77</strain>
        <plasmid evidence="1">unnamed1</plasmid>
    </source>
</reference>
<dbReference type="RefSeq" id="WP_245126210.1">
    <property type="nucleotide sequence ID" value="NZ_CP095062.1"/>
</dbReference>
<evidence type="ECO:0000313" key="1">
    <source>
        <dbReference type="EMBL" id="UOQ68724.1"/>
    </source>
</evidence>
<geneLocation type="plasmid" evidence="1 2">
    <name>unnamed1</name>
</geneLocation>
<organism evidence="1 2">
    <name type="scientific">Hymenobacter volaticus</name>
    <dbReference type="NCBI Taxonomy" id="2932254"/>
    <lineage>
        <taxon>Bacteria</taxon>
        <taxon>Pseudomonadati</taxon>
        <taxon>Bacteroidota</taxon>
        <taxon>Cytophagia</taxon>
        <taxon>Cytophagales</taxon>
        <taxon>Hymenobacteraceae</taxon>
        <taxon>Hymenobacter</taxon>
    </lineage>
</organism>
<name>A0ABY4GE93_9BACT</name>
<sequence>MADAYSAYYLSHARGAAMQWKRVQQFLQVFVNIGDCAFNSTGHHGTPTQRLAAAQWGYELANNAQKQGHILSTQEFARLFELELARLVTM</sequence>
<accession>A0ABY4GE93</accession>
<keyword evidence="1" id="KW-0614">Plasmid</keyword>
<proteinExistence type="predicted"/>
<dbReference type="Proteomes" id="UP000830401">
    <property type="component" value="Plasmid unnamed1"/>
</dbReference>
<protein>
    <submittedName>
        <fullName evidence="1">Uncharacterized protein</fullName>
    </submittedName>
</protein>
<evidence type="ECO:0000313" key="2">
    <source>
        <dbReference type="Proteomes" id="UP000830401"/>
    </source>
</evidence>